<protein>
    <submittedName>
        <fullName evidence="6">(S)-3,5-dihydroxyphenylglycine transaminase</fullName>
    </submittedName>
</protein>
<dbReference type="STRING" id="65499.SAMN04488000_101766"/>
<dbReference type="SUPFAM" id="SSF53383">
    <property type="entry name" value="PLP-dependent transferases"/>
    <property type="match status" value="1"/>
</dbReference>
<keyword evidence="3" id="KW-0808">Transferase</keyword>
<sequence length="434" mass="47128">MVTAADAGHELSIADLHPSLSDPALERMTFLNEVSSRFPDAVSFAAGRPHEEHFDVDALPRYLRVFQEHLAGRGADTAQIGRTLLQYGRTKGIIHELLARYLALDEGIDVDPESIVVTVGCQEAIFLTLRALCAGPDDVVLAVSPSYVGLTGAARLLDREVVPVGENRGGVDLDHFIDQVRAVRARGKRPRAFYLVPDFANPSGTSLDLETRKTLLHLAEQHDVLLLEDNPYGLFQAADGVRVPTLKALDTSRRVVYLGSLAKTCFPGARIGFAVADQRVSTGSEPVLLADELSKIKSMLTVNTSPLAQAMAGGKLLEHGCSLLRANEREIAVYRHNMRFLLTGLAQRFTDVPTVGWNSPGGGFFAVVTVPFTADDEALELSARRHGVLWTPMAHFYDGTGGANQLRLSISALSPQQIDTGLDRLRSMVVNCAR</sequence>
<dbReference type="GO" id="GO:0008483">
    <property type="term" value="F:transaminase activity"/>
    <property type="evidence" value="ECO:0007669"/>
    <property type="project" value="UniProtKB-KW"/>
</dbReference>
<evidence type="ECO:0000256" key="2">
    <source>
        <dbReference type="ARBA" id="ARBA00022576"/>
    </source>
</evidence>
<dbReference type="Gene3D" id="3.90.1150.10">
    <property type="entry name" value="Aspartate Aminotransferase, domain 1"/>
    <property type="match status" value="1"/>
</dbReference>
<dbReference type="InterPro" id="IPR015424">
    <property type="entry name" value="PyrdxlP-dep_Trfase"/>
</dbReference>
<evidence type="ECO:0000313" key="6">
    <source>
        <dbReference type="EMBL" id="SEP94757.1"/>
    </source>
</evidence>
<dbReference type="Proteomes" id="UP000199503">
    <property type="component" value="Unassembled WGS sequence"/>
</dbReference>
<keyword evidence="2" id="KW-0032">Aminotransferase</keyword>
<evidence type="ECO:0000256" key="4">
    <source>
        <dbReference type="ARBA" id="ARBA00022898"/>
    </source>
</evidence>
<dbReference type="PANTHER" id="PTHR42790">
    <property type="entry name" value="AMINOTRANSFERASE"/>
    <property type="match status" value="1"/>
</dbReference>
<name>A0A1H9C1B1_9PSEU</name>
<dbReference type="CDD" id="cd00609">
    <property type="entry name" value="AAT_like"/>
    <property type="match status" value="1"/>
</dbReference>
<proteinExistence type="predicted"/>
<gene>
    <name evidence="6" type="ORF">SAMN04488000_101766</name>
</gene>
<dbReference type="InterPro" id="IPR015421">
    <property type="entry name" value="PyrdxlP-dep_Trfase_major"/>
</dbReference>
<evidence type="ECO:0000259" key="5">
    <source>
        <dbReference type="Pfam" id="PF00155"/>
    </source>
</evidence>
<accession>A0A1H9C1B1</accession>
<dbReference type="Pfam" id="PF00155">
    <property type="entry name" value="Aminotran_1_2"/>
    <property type="match status" value="1"/>
</dbReference>
<dbReference type="RefSeq" id="WP_089909328.1">
    <property type="nucleotide sequence ID" value="NZ_FOFV01000001.1"/>
</dbReference>
<dbReference type="Gene3D" id="3.40.640.10">
    <property type="entry name" value="Type I PLP-dependent aspartate aminotransferase-like (Major domain)"/>
    <property type="match status" value="1"/>
</dbReference>
<dbReference type="InterPro" id="IPR050859">
    <property type="entry name" value="Class-I_PLP-dep_aminotransf"/>
</dbReference>
<keyword evidence="7" id="KW-1185">Reference proteome</keyword>
<keyword evidence="4" id="KW-0663">Pyridoxal phosphate</keyword>
<comment type="cofactor">
    <cofactor evidence="1">
        <name>pyridoxal 5'-phosphate</name>
        <dbReference type="ChEBI" id="CHEBI:597326"/>
    </cofactor>
</comment>
<evidence type="ECO:0000256" key="3">
    <source>
        <dbReference type="ARBA" id="ARBA00022679"/>
    </source>
</evidence>
<organism evidence="6 7">
    <name type="scientific">Lentzea albida</name>
    <dbReference type="NCBI Taxonomy" id="65499"/>
    <lineage>
        <taxon>Bacteria</taxon>
        <taxon>Bacillati</taxon>
        <taxon>Actinomycetota</taxon>
        <taxon>Actinomycetes</taxon>
        <taxon>Pseudonocardiales</taxon>
        <taxon>Pseudonocardiaceae</taxon>
        <taxon>Lentzea</taxon>
    </lineage>
</organism>
<dbReference type="AlphaFoldDB" id="A0A1H9C1B1"/>
<dbReference type="EMBL" id="FOFV01000001">
    <property type="protein sequence ID" value="SEP94757.1"/>
    <property type="molecule type" value="Genomic_DNA"/>
</dbReference>
<dbReference type="InterPro" id="IPR004839">
    <property type="entry name" value="Aminotransferase_I/II_large"/>
</dbReference>
<dbReference type="OrthoDB" id="199743at2"/>
<dbReference type="PANTHER" id="PTHR42790:SF19">
    <property type="entry name" value="KYNURENINE_ALPHA-AMINOADIPATE AMINOTRANSFERASE, MITOCHONDRIAL"/>
    <property type="match status" value="1"/>
</dbReference>
<dbReference type="GO" id="GO:0030170">
    <property type="term" value="F:pyridoxal phosphate binding"/>
    <property type="evidence" value="ECO:0007669"/>
    <property type="project" value="InterPro"/>
</dbReference>
<dbReference type="InterPro" id="IPR015422">
    <property type="entry name" value="PyrdxlP-dep_Trfase_small"/>
</dbReference>
<feature type="domain" description="Aminotransferase class I/classII large" evidence="5">
    <location>
        <begin position="71"/>
        <end position="425"/>
    </location>
</feature>
<evidence type="ECO:0000256" key="1">
    <source>
        <dbReference type="ARBA" id="ARBA00001933"/>
    </source>
</evidence>
<evidence type="ECO:0000313" key="7">
    <source>
        <dbReference type="Proteomes" id="UP000199503"/>
    </source>
</evidence>
<reference evidence="7" key="1">
    <citation type="submission" date="2016-10" db="EMBL/GenBank/DDBJ databases">
        <authorList>
            <person name="Varghese N."/>
            <person name="Submissions S."/>
        </authorList>
    </citation>
    <scope>NUCLEOTIDE SEQUENCE [LARGE SCALE GENOMIC DNA]</scope>
    <source>
        <strain evidence="7">DSM 44437</strain>
    </source>
</reference>
<dbReference type="GO" id="GO:1901605">
    <property type="term" value="P:alpha-amino acid metabolic process"/>
    <property type="evidence" value="ECO:0007669"/>
    <property type="project" value="TreeGrafter"/>
</dbReference>